<dbReference type="Proteomes" id="UP000294737">
    <property type="component" value="Unassembled WGS sequence"/>
</dbReference>
<reference evidence="2 3" key="1">
    <citation type="submission" date="2019-03" db="EMBL/GenBank/DDBJ databases">
        <title>Genomic Encyclopedia of Type Strains, Phase IV (KMG-IV): sequencing the most valuable type-strain genomes for metagenomic binning, comparative biology and taxonomic classification.</title>
        <authorList>
            <person name="Goeker M."/>
        </authorList>
    </citation>
    <scope>NUCLEOTIDE SEQUENCE [LARGE SCALE GENOMIC DNA]</scope>
    <source>
        <strain evidence="2 3">DSM 18555</strain>
    </source>
</reference>
<keyword evidence="3" id="KW-1185">Reference proteome</keyword>
<accession>A0A4R6G423</accession>
<dbReference type="OrthoDB" id="9901486at2"/>
<feature type="signal peptide" evidence="1">
    <location>
        <begin position="1"/>
        <end position="24"/>
    </location>
</feature>
<protein>
    <submittedName>
        <fullName evidence="2">Uncharacterized protein</fullName>
    </submittedName>
</protein>
<dbReference type="EMBL" id="SNWF01000007">
    <property type="protein sequence ID" value="TDN88374.1"/>
    <property type="molecule type" value="Genomic_DNA"/>
</dbReference>
<organism evidence="2 3">
    <name type="scientific">Herminiimonas fonticola</name>
    <dbReference type="NCBI Taxonomy" id="303380"/>
    <lineage>
        <taxon>Bacteria</taxon>
        <taxon>Pseudomonadati</taxon>
        <taxon>Pseudomonadota</taxon>
        <taxon>Betaproteobacteria</taxon>
        <taxon>Burkholderiales</taxon>
        <taxon>Oxalobacteraceae</taxon>
        <taxon>Herminiimonas</taxon>
    </lineage>
</organism>
<dbReference type="RefSeq" id="WP_112992473.1">
    <property type="nucleotide sequence ID" value="NZ_PTLZ01000003.1"/>
</dbReference>
<proteinExistence type="predicted"/>
<dbReference type="AlphaFoldDB" id="A0A4R6G423"/>
<gene>
    <name evidence="2" type="ORF">EV677_2870</name>
</gene>
<sequence length="104" mass="11626">MKSRLLVNVWLAFALLFAQQLAFADTLTNIKRAQVDYQCMYDDGACFDGGAVSHLVFDDFDNGLTTSFSLLELPNLAIEQPQASFTQFFSAVSPYYFSRAPPLL</sequence>
<evidence type="ECO:0000313" key="3">
    <source>
        <dbReference type="Proteomes" id="UP000294737"/>
    </source>
</evidence>
<feature type="chain" id="PRO_5020235007" evidence="1">
    <location>
        <begin position="25"/>
        <end position="104"/>
    </location>
</feature>
<evidence type="ECO:0000313" key="2">
    <source>
        <dbReference type="EMBL" id="TDN88374.1"/>
    </source>
</evidence>
<evidence type="ECO:0000256" key="1">
    <source>
        <dbReference type="SAM" id="SignalP"/>
    </source>
</evidence>
<keyword evidence="1" id="KW-0732">Signal</keyword>
<comment type="caution">
    <text evidence="2">The sequence shown here is derived from an EMBL/GenBank/DDBJ whole genome shotgun (WGS) entry which is preliminary data.</text>
</comment>
<name>A0A4R6G423_9BURK</name>